<dbReference type="PANTHER" id="PTHR32438:SF5">
    <property type="entry name" value="4-ALPHA-GLUCANOTRANSFERASE DPE1, CHLOROPLASTIC_AMYLOPLASTIC"/>
    <property type="match status" value="1"/>
</dbReference>
<dbReference type="NCBIfam" id="TIGR00217">
    <property type="entry name" value="malQ"/>
    <property type="match status" value="1"/>
</dbReference>
<comment type="similarity">
    <text evidence="2 10">Belongs to the disproportionating enzyme family.</text>
</comment>
<comment type="caution">
    <text evidence="11">The sequence shown here is derived from an EMBL/GenBank/DDBJ whole genome shotgun (WGS) entry which is preliminary data.</text>
</comment>
<dbReference type="EMBL" id="SLWF01000039">
    <property type="protein sequence ID" value="TCN78469.1"/>
    <property type="molecule type" value="Genomic_DNA"/>
</dbReference>
<evidence type="ECO:0000313" key="12">
    <source>
        <dbReference type="Proteomes" id="UP000294832"/>
    </source>
</evidence>
<evidence type="ECO:0000256" key="3">
    <source>
        <dbReference type="ARBA" id="ARBA00012560"/>
    </source>
</evidence>
<name>A0A4R2FDZ6_9GAMM</name>
<evidence type="ECO:0000256" key="10">
    <source>
        <dbReference type="RuleBase" id="RU361207"/>
    </source>
</evidence>
<evidence type="ECO:0000256" key="2">
    <source>
        <dbReference type="ARBA" id="ARBA00005684"/>
    </source>
</evidence>
<comment type="catalytic activity">
    <reaction evidence="1 10">
        <text>Transfers a segment of a (1-&gt;4)-alpha-D-glucan to a new position in an acceptor, which may be glucose or a (1-&gt;4)-alpha-D-glucan.</text>
        <dbReference type="EC" id="2.4.1.25"/>
    </reaction>
</comment>
<dbReference type="RefSeq" id="WP_133040390.1">
    <property type="nucleotide sequence ID" value="NZ_SLWF01000039.1"/>
</dbReference>
<evidence type="ECO:0000256" key="9">
    <source>
        <dbReference type="ARBA" id="ARBA00031501"/>
    </source>
</evidence>
<evidence type="ECO:0000256" key="1">
    <source>
        <dbReference type="ARBA" id="ARBA00000439"/>
    </source>
</evidence>
<dbReference type="OrthoDB" id="9763489at2"/>
<evidence type="ECO:0000313" key="11">
    <source>
        <dbReference type="EMBL" id="TCN78469.1"/>
    </source>
</evidence>
<dbReference type="GO" id="GO:0005975">
    <property type="term" value="P:carbohydrate metabolic process"/>
    <property type="evidence" value="ECO:0007669"/>
    <property type="project" value="InterPro"/>
</dbReference>
<evidence type="ECO:0000256" key="6">
    <source>
        <dbReference type="ARBA" id="ARBA00022679"/>
    </source>
</evidence>
<dbReference type="Pfam" id="PF02446">
    <property type="entry name" value="Glyco_hydro_77"/>
    <property type="match status" value="2"/>
</dbReference>
<evidence type="ECO:0000256" key="8">
    <source>
        <dbReference type="ARBA" id="ARBA00031423"/>
    </source>
</evidence>
<reference evidence="11 12" key="1">
    <citation type="submission" date="2019-03" db="EMBL/GenBank/DDBJ databases">
        <title>Freshwater and sediment microbial communities from various areas in North America, analyzing microbe dynamics in response to fracking.</title>
        <authorList>
            <person name="Lamendella R."/>
        </authorList>
    </citation>
    <scope>NUCLEOTIDE SEQUENCE [LARGE SCALE GENOMIC DNA]</scope>
    <source>
        <strain evidence="11 12">74A</strain>
    </source>
</reference>
<evidence type="ECO:0000256" key="4">
    <source>
        <dbReference type="ARBA" id="ARBA00020295"/>
    </source>
</evidence>
<dbReference type="GO" id="GO:0004134">
    <property type="term" value="F:4-alpha-glucanotransferase activity"/>
    <property type="evidence" value="ECO:0007669"/>
    <property type="project" value="UniProtKB-EC"/>
</dbReference>
<dbReference type="AlphaFoldDB" id="A0A4R2FDZ6"/>
<dbReference type="Proteomes" id="UP000294832">
    <property type="component" value="Unassembled WGS sequence"/>
</dbReference>
<protein>
    <recommendedName>
        <fullName evidence="4 10">4-alpha-glucanotransferase</fullName>
        <ecNumber evidence="3 10">2.4.1.25</ecNumber>
    </recommendedName>
    <alternativeName>
        <fullName evidence="8 10">Amylomaltase</fullName>
    </alternativeName>
    <alternativeName>
        <fullName evidence="9 10">Disproportionating enzyme</fullName>
    </alternativeName>
</protein>
<dbReference type="Gene3D" id="3.20.20.80">
    <property type="entry name" value="Glycosidases"/>
    <property type="match status" value="1"/>
</dbReference>
<keyword evidence="12" id="KW-1185">Reference proteome</keyword>
<proteinExistence type="inferred from homology"/>
<dbReference type="InterPro" id="IPR017853">
    <property type="entry name" value="GH"/>
</dbReference>
<evidence type="ECO:0000256" key="5">
    <source>
        <dbReference type="ARBA" id="ARBA00022676"/>
    </source>
</evidence>
<dbReference type="PANTHER" id="PTHR32438">
    <property type="entry name" value="4-ALPHA-GLUCANOTRANSFERASE DPE1, CHLOROPLASTIC/AMYLOPLASTIC"/>
    <property type="match status" value="1"/>
</dbReference>
<keyword evidence="6 10" id="KW-0808">Transferase</keyword>
<gene>
    <name evidence="11" type="ORF">EDC91_1393</name>
</gene>
<evidence type="ECO:0000256" key="7">
    <source>
        <dbReference type="ARBA" id="ARBA00023277"/>
    </source>
</evidence>
<dbReference type="SUPFAM" id="SSF51445">
    <property type="entry name" value="(Trans)glycosidases"/>
    <property type="match status" value="1"/>
</dbReference>
<sequence length="722" mass="81380">MDLEKLLYLQGVGNGFVDCDSHYHTTPAADREAILRAMCHAELPVAGEPLTADWVTQRIDLLDAAPWHNFLQPFQWSYVDAASIRVRCPQDYTGALTLNLCTENGIATELRFVVPHLPVVGDYYTDNRLYQERELRLADYLPTEQLSALNAGYHQIKISAADCPDGMNNAWCEGIWMLVPRLSYGAELPQQLSRKPWGVSVQLFSLWSKQPSDSRRSGIPAKIGDFRVLSEFIRLMAAKGADFIQLNPLHALPLQDAEAASPYSPYDRRRLHPLYISTSMCPEACHDDWQTALPQKMPANNNGSLWIDYAAAFKVKVAELKALFKVFKGYPSHHPRQQAYARFIDDNGEDLQFYARTQAQQVTAPWLKNPDFYLYLQFVAEEQLAHCQALTQELGMAIGLVRDLAVGAIGAGAEVRQHPNQFCTYASIGAPPDPFAPQGQNWGLTPLDPIGLRQANFGHFIALLRSNMRHCGALRIDHMMGLFRLWWWPEVAASGTQHGGTYVYYPFECLMAILLLESQRAACMVIGEDLGLVPTEIIEPMYRGGIFSNELFYFCVDEPRLPQYAGFKPPSEYKPHALMMLANHDVPTMAAWWQGKDLLQRQQLKLYSAVELQQAQQRRDHKRQGLLHWIQDMTGCQLTVDVDFATLLPIWAGAVAAGNSELFSLALADLLAEEDAVNIPGTSREYPNWRRRYSLPVEQLSQHALFGQTIDTVADARNTPRN</sequence>
<keyword evidence="7 10" id="KW-0119">Carbohydrate metabolism</keyword>
<dbReference type="EC" id="2.4.1.25" evidence="3 10"/>
<dbReference type="InterPro" id="IPR003385">
    <property type="entry name" value="Glyco_hydro_77"/>
</dbReference>
<keyword evidence="5 10" id="KW-0328">Glycosyltransferase</keyword>
<organism evidence="11 12">
    <name type="scientific">Shewanella fodinae</name>
    <dbReference type="NCBI Taxonomy" id="552357"/>
    <lineage>
        <taxon>Bacteria</taxon>
        <taxon>Pseudomonadati</taxon>
        <taxon>Pseudomonadota</taxon>
        <taxon>Gammaproteobacteria</taxon>
        <taxon>Alteromonadales</taxon>
        <taxon>Shewanellaceae</taxon>
        <taxon>Shewanella</taxon>
    </lineage>
</organism>
<accession>A0A4R2FDZ6</accession>